<dbReference type="GO" id="GO:0016020">
    <property type="term" value="C:membrane"/>
    <property type="evidence" value="ECO:0007669"/>
    <property type="project" value="UniProtKB-SubCell"/>
</dbReference>
<organism evidence="6 7">
    <name type="scientific">Bacillus fungorum</name>
    <dbReference type="NCBI Taxonomy" id="2039284"/>
    <lineage>
        <taxon>Bacteria</taxon>
        <taxon>Bacillati</taxon>
        <taxon>Bacillota</taxon>
        <taxon>Bacilli</taxon>
        <taxon>Bacillales</taxon>
        <taxon>Bacillaceae</taxon>
        <taxon>Bacillus</taxon>
    </lineage>
</organism>
<keyword evidence="3 5" id="KW-1133">Transmembrane helix</keyword>
<evidence type="ECO:0000313" key="6">
    <source>
        <dbReference type="EMBL" id="PIE91918.1"/>
    </source>
</evidence>
<reference evidence="6 7" key="1">
    <citation type="submission" date="2017-09" db="EMBL/GenBank/DDBJ databases">
        <title>Biocontrol bacteria screening and application from spent mushroom substrate.</title>
        <authorList>
            <person name="Sun X."/>
        </authorList>
    </citation>
    <scope>NUCLEOTIDE SEQUENCE [LARGE SCALE GENOMIC DNA]</scope>
    <source>
        <strain evidence="6 7">100374</strain>
    </source>
</reference>
<protein>
    <submittedName>
        <fullName evidence="6">Phage holin</fullName>
    </submittedName>
</protein>
<dbReference type="InterPro" id="IPR006479">
    <property type="entry name" value="Holin"/>
</dbReference>
<accession>A0A2G6Q509</accession>
<keyword evidence="2 5" id="KW-0812">Transmembrane</keyword>
<evidence type="ECO:0000256" key="2">
    <source>
        <dbReference type="ARBA" id="ARBA00022692"/>
    </source>
</evidence>
<dbReference type="AlphaFoldDB" id="A0A2G6Q509"/>
<feature type="transmembrane region" description="Helical" evidence="5">
    <location>
        <begin position="12"/>
        <end position="30"/>
    </location>
</feature>
<dbReference type="EMBL" id="NWUW01000058">
    <property type="protein sequence ID" value="PIE91918.1"/>
    <property type="molecule type" value="Genomic_DNA"/>
</dbReference>
<proteinExistence type="predicted"/>
<name>A0A2G6Q509_9BACI</name>
<evidence type="ECO:0000256" key="5">
    <source>
        <dbReference type="SAM" id="Phobius"/>
    </source>
</evidence>
<keyword evidence="7" id="KW-1185">Reference proteome</keyword>
<evidence type="ECO:0000256" key="1">
    <source>
        <dbReference type="ARBA" id="ARBA00004370"/>
    </source>
</evidence>
<dbReference type="RefSeq" id="WP_099686675.1">
    <property type="nucleotide sequence ID" value="NZ_NWUW01000058.1"/>
</dbReference>
<evidence type="ECO:0000313" key="7">
    <source>
        <dbReference type="Proteomes" id="UP000228484"/>
    </source>
</evidence>
<evidence type="ECO:0000256" key="4">
    <source>
        <dbReference type="ARBA" id="ARBA00023136"/>
    </source>
</evidence>
<sequence length="76" mass="8473">MKNLDNASITRYIILVIAVINSVLNLVGYQTISNELANNIVAVITGGYALYMAWKNNYLSSKGLQQKDVLEKLKLK</sequence>
<gene>
    <name evidence="6" type="ORF">CO726_29500</name>
</gene>
<evidence type="ECO:0000256" key="3">
    <source>
        <dbReference type="ARBA" id="ARBA00022989"/>
    </source>
</evidence>
<comment type="caution">
    <text evidence="6">The sequence shown here is derived from an EMBL/GenBank/DDBJ whole genome shotgun (WGS) entry which is preliminary data.</text>
</comment>
<dbReference type="Proteomes" id="UP000228484">
    <property type="component" value="Unassembled WGS sequence"/>
</dbReference>
<feature type="transmembrane region" description="Helical" evidence="5">
    <location>
        <begin position="36"/>
        <end position="54"/>
    </location>
</feature>
<comment type="subcellular location">
    <subcellularLocation>
        <location evidence="1">Membrane</location>
    </subcellularLocation>
</comment>
<dbReference type="NCBIfam" id="TIGR01592">
    <property type="entry name" value="holin_SPP1"/>
    <property type="match status" value="1"/>
</dbReference>
<keyword evidence="4 5" id="KW-0472">Membrane</keyword>
<dbReference type="Pfam" id="PF04688">
    <property type="entry name" value="Holin_SPP1"/>
    <property type="match status" value="1"/>
</dbReference>